<organism evidence="1 2">
    <name type="scientific">Flavobacterium dankookense</name>
    <dbReference type="NCBI Taxonomy" id="706186"/>
    <lineage>
        <taxon>Bacteria</taxon>
        <taxon>Pseudomonadati</taxon>
        <taxon>Bacteroidota</taxon>
        <taxon>Flavobacteriia</taxon>
        <taxon>Flavobacteriales</taxon>
        <taxon>Flavobacteriaceae</taxon>
        <taxon>Flavobacterium</taxon>
    </lineage>
</organism>
<evidence type="ECO:0000313" key="1">
    <source>
        <dbReference type="EMBL" id="TDP57389.1"/>
    </source>
</evidence>
<dbReference type="AlphaFoldDB" id="A0A4R6Q8B0"/>
<comment type="caution">
    <text evidence="1">The sequence shown here is derived from an EMBL/GenBank/DDBJ whole genome shotgun (WGS) entry which is preliminary data.</text>
</comment>
<name>A0A4R6Q8B0_9FLAO</name>
<keyword evidence="2" id="KW-1185">Reference proteome</keyword>
<accession>A0A4R6Q8B0</accession>
<sequence length="52" mass="6242">MSKKENAKYEANINQFLDKKIYINVNHLEKGDYELRVINKNKLIVKTTFKKK</sequence>
<dbReference type="Proteomes" id="UP000295260">
    <property type="component" value="Unassembled WGS sequence"/>
</dbReference>
<gene>
    <name evidence="1" type="ORF">BC748_2909</name>
</gene>
<dbReference type="EMBL" id="SNXR01000019">
    <property type="protein sequence ID" value="TDP57389.1"/>
    <property type="molecule type" value="Genomic_DNA"/>
</dbReference>
<proteinExistence type="predicted"/>
<dbReference type="RefSeq" id="WP_162846479.1">
    <property type="nucleotide sequence ID" value="NZ_SNXR01000019.1"/>
</dbReference>
<protein>
    <submittedName>
        <fullName evidence="1">Uncharacterized protein</fullName>
    </submittedName>
</protein>
<reference evidence="1 2" key="1">
    <citation type="submission" date="2019-03" db="EMBL/GenBank/DDBJ databases">
        <title>Genomic Encyclopedia of Archaeal and Bacterial Type Strains, Phase II (KMG-II): from individual species to whole genera.</title>
        <authorList>
            <person name="Goeker M."/>
        </authorList>
    </citation>
    <scope>NUCLEOTIDE SEQUENCE [LARGE SCALE GENOMIC DNA]</scope>
    <source>
        <strain evidence="1 2">DSM 25687</strain>
    </source>
</reference>
<evidence type="ECO:0000313" key="2">
    <source>
        <dbReference type="Proteomes" id="UP000295260"/>
    </source>
</evidence>